<keyword evidence="2" id="KW-1185">Reference proteome</keyword>
<organism evidence="1 2">
    <name type="scientific">Acetobacter oeni</name>
    <dbReference type="NCBI Taxonomy" id="304077"/>
    <lineage>
        <taxon>Bacteria</taxon>
        <taxon>Pseudomonadati</taxon>
        <taxon>Pseudomonadota</taxon>
        <taxon>Alphaproteobacteria</taxon>
        <taxon>Acetobacterales</taxon>
        <taxon>Acetobacteraceae</taxon>
        <taxon>Acetobacter</taxon>
    </lineage>
</organism>
<evidence type="ECO:0000313" key="2">
    <source>
        <dbReference type="Proteomes" id="UP000321746"/>
    </source>
</evidence>
<reference evidence="1 2" key="1">
    <citation type="submission" date="2019-07" db="EMBL/GenBank/DDBJ databases">
        <title>Whole genome shotgun sequence of Acetobacter oeni NBRC 105207.</title>
        <authorList>
            <person name="Hosoyama A."/>
            <person name="Uohara A."/>
            <person name="Ohji S."/>
            <person name="Ichikawa N."/>
        </authorList>
    </citation>
    <scope>NUCLEOTIDE SEQUENCE [LARGE SCALE GENOMIC DNA]</scope>
    <source>
        <strain evidence="1 2">NBRC 105207</strain>
    </source>
</reference>
<dbReference type="EMBL" id="BJYG01000013">
    <property type="protein sequence ID" value="GEN63000.1"/>
    <property type="molecule type" value="Genomic_DNA"/>
</dbReference>
<evidence type="ECO:0000313" key="1">
    <source>
        <dbReference type="EMBL" id="GEN63000.1"/>
    </source>
</evidence>
<protein>
    <submittedName>
        <fullName evidence="1">Uncharacterized protein</fullName>
    </submittedName>
</protein>
<gene>
    <name evidence="1" type="ORF">AOE01nite_12240</name>
</gene>
<sequence length="94" mass="10358">MTIQHGIRKQRAGCQCSADMTGATRKQILCPGCNSDYVKPARRDIMKQADEIPEYAKDISEPDRLLFPELLCLADLKGDGFPGAAQEVEFNVDG</sequence>
<name>A0A511XJ73_9PROT</name>
<accession>A0A511XJ73</accession>
<comment type="caution">
    <text evidence="1">The sequence shown here is derived from an EMBL/GenBank/DDBJ whole genome shotgun (WGS) entry which is preliminary data.</text>
</comment>
<dbReference type="Proteomes" id="UP000321746">
    <property type="component" value="Unassembled WGS sequence"/>
</dbReference>
<proteinExistence type="predicted"/>
<dbReference type="AlphaFoldDB" id="A0A511XJ73"/>